<dbReference type="OrthoDB" id="9802065at2"/>
<protein>
    <submittedName>
        <fullName evidence="6">Bifunctionalphosphoribosylaminoimidazolecarboxa m ide formyltransferase/IMP cyclohydrolase</fullName>
        <ecNumber evidence="6">2.1.2.3</ecNumber>
    </submittedName>
</protein>
<dbReference type="GO" id="GO:0005829">
    <property type="term" value="C:cytosol"/>
    <property type="evidence" value="ECO:0007669"/>
    <property type="project" value="TreeGrafter"/>
</dbReference>
<dbReference type="InterPro" id="IPR002695">
    <property type="entry name" value="PurH-like"/>
</dbReference>
<accession>A0A0C7P2I9</accession>
<sequence length="492" mass="56713">MNIKRAIISVYNKDKLENFAKFLYDNGVEIICTEGTSNFLNEKGIKTIKMSDFIGFPEILGGRIKSIDPKLLGGILAKSSDEKHAKELIDFNIKKIDMVIVNFPSFDEIIQVTKNEDTLLDFIDIGGYTLVRAAAKNYKDVVPLVDPKDYETVLENLEDCGDVPLQLRRKLSLKVFFSTSKYDATIHKVFSELFAAEKFDHEFFEILGELRFGANPLQEAMLMKFLGENSFIDCLENLTPHKKPTLRILKDIKLLFSLVSLTQSNFIGFSKKGVFIYGIVEPNDDEKKEFVKFVKNWKGGVIYSDDEDVLDELKYSRHDCLLTSLNISDKERFLSFKPMILKMHKKTVYRKEDYVIDDDLVVKQRSVNLASDLETFSDIEKIAFEVAKNHRSDTVVYIKGHKIYCGNQACVDREISLNILSNIMERFEENFSQGTLIFDSSINSEKIVNLILEKDIKKVIIPPHLPAYSKYLDELKEKNVELKITSRRYHRY</sequence>
<evidence type="ECO:0000256" key="2">
    <source>
        <dbReference type="ARBA" id="ARBA00022755"/>
    </source>
</evidence>
<dbReference type="GO" id="GO:0006189">
    <property type="term" value="P:'de novo' IMP biosynthetic process"/>
    <property type="evidence" value="ECO:0007669"/>
    <property type="project" value="TreeGrafter"/>
</dbReference>
<evidence type="ECO:0000256" key="3">
    <source>
        <dbReference type="ARBA" id="ARBA00022801"/>
    </source>
</evidence>
<evidence type="ECO:0000256" key="4">
    <source>
        <dbReference type="ARBA" id="ARBA00023268"/>
    </source>
</evidence>
<evidence type="ECO:0000313" key="7">
    <source>
        <dbReference type="Proteomes" id="UP000032809"/>
    </source>
</evidence>
<evidence type="ECO:0000259" key="5">
    <source>
        <dbReference type="PROSITE" id="PS51855"/>
    </source>
</evidence>
<dbReference type="EMBL" id="LN824141">
    <property type="protein sequence ID" value="CEP78535.1"/>
    <property type="molecule type" value="Genomic_DNA"/>
</dbReference>
<reference evidence="7" key="1">
    <citation type="submission" date="2014-11" db="EMBL/GenBank/DDBJ databases">
        <authorList>
            <person name="Wibberg D."/>
        </authorList>
    </citation>
    <scope>NUCLEOTIDE SEQUENCE [LARGE SCALE GENOMIC DNA]</scope>
    <source>
        <strain evidence="7">L3</strain>
    </source>
</reference>
<dbReference type="AlphaFoldDB" id="A0A0C7P2I9"/>
<dbReference type="PROSITE" id="PS51855">
    <property type="entry name" value="MGS"/>
    <property type="match status" value="1"/>
</dbReference>
<dbReference type="KEGG" id="dtn:DTL3_1237"/>
<dbReference type="GO" id="GO:0003937">
    <property type="term" value="F:IMP cyclohydrolase activity"/>
    <property type="evidence" value="ECO:0007669"/>
    <property type="project" value="InterPro"/>
</dbReference>
<feature type="domain" description="MGS-like" evidence="5">
    <location>
        <begin position="1"/>
        <end position="145"/>
    </location>
</feature>
<keyword evidence="2" id="KW-0658">Purine biosynthesis</keyword>
<dbReference type="InterPro" id="IPR011607">
    <property type="entry name" value="MGS-like_dom"/>
</dbReference>
<keyword evidence="3 6" id="KW-0378">Hydrolase</keyword>
<dbReference type="HOGENOM" id="CLU_557635_0_0_0"/>
<keyword evidence="1 6" id="KW-0808">Transferase</keyword>
<gene>
    <name evidence="6" type="primary">purH1</name>
    <name evidence="6" type="ORF">DTL3_1237</name>
</gene>
<dbReference type="EC" id="2.1.2.3" evidence="6"/>
<dbReference type="InterPro" id="IPR036914">
    <property type="entry name" value="MGS-like_dom_sf"/>
</dbReference>
<dbReference type="FunFam" id="3.40.50.1380:FF:000001">
    <property type="entry name" value="Bifunctional purine biosynthesis protein PurH"/>
    <property type="match status" value="1"/>
</dbReference>
<dbReference type="GO" id="GO:0004643">
    <property type="term" value="F:phosphoribosylaminoimidazolecarboxamide formyltransferase activity"/>
    <property type="evidence" value="ECO:0007669"/>
    <property type="project" value="UniProtKB-EC"/>
</dbReference>
<evidence type="ECO:0000313" key="6">
    <source>
        <dbReference type="EMBL" id="CEP78535.1"/>
    </source>
</evidence>
<name>A0A0C7P2I9_DEFTU</name>
<dbReference type="Gene3D" id="3.40.50.1380">
    <property type="entry name" value="Methylglyoxal synthase-like domain"/>
    <property type="match status" value="1"/>
</dbReference>
<organism evidence="6 7">
    <name type="scientific">Defluviitoga tunisiensis</name>
    <dbReference type="NCBI Taxonomy" id="1006576"/>
    <lineage>
        <taxon>Bacteria</taxon>
        <taxon>Thermotogati</taxon>
        <taxon>Thermotogota</taxon>
        <taxon>Thermotogae</taxon>
        <taxon>Petrotogales</taxon>
        <taxon>Petrotogaceae</taxon>
        <taxon>Defluviitoga</taxon>
    </lineage>
</organism>
<dbReference type="SMART" id="SM00798">
    <property type="entry name" value="AICARFT_IMPCHas"/>
    <property type="match status" value="1"/>
</dbReference>
<keyword evidence="4" id="KW-0511">Multifunctional enzyme</keyword>
<dbReference type="PANTHER" id="PTHR11692">
    <property type="entry name" value="BIFUNCTIONAL PURINE BIOSYNTHESIS PROTEIN PURH"/>
    <property type="match status" value="1"/>
</dbReference>
<dbReference type="SUPFAM" id="SSF52335">
    <property type="entry name" value="Methylglyoxal synthase-like"/>
    <property type="match status" value="1"/>
</dbReference>
<dbReference type="RefSeq" id="WP_084217214.1">
    <property type="nucleotide sequence ID" value="NZ_LN824141.1"/>
</dbReference>
<dbReference type="SMART" id="SM00851">
    <property type="entry name" value="MGS"/>
    <property type="match status" value="1"/>
</dbReference>
<dbReference type="STRING" id="1006576.DTL3_1237"/>
<dbReference type="Pfam" id="PF02142">
    <property type="entry name" value="MGS"/>
    <property type="match status" value="1"/>
</dbReference>
<dbReference type="CDD" id="cd01421">
    <property type="entry name" value="IMPCH"/>
    <property type="match status" value="1"/>
</dbReference>
<dbReference type="Proteomes" id="UP000032809">
    <property type="component" value="Chromosome I"/>
</dbReference>
<keyword evidence="7" id="KW-1185">Reference proteome</keyword>
<dbReference type="PANTHER" id="PTHR11692:SF0">
    <property type="entry name" value="BIFUNCTIONAL PURINE BIOSYNTHESIS PROTEIN ATIC"/>
    <property type="match status" value="1"/>
</dbReference>
<evidence type="ECO:0000256" key="1">
    <source>
        <dbReference type="ARBA" id="ARBA00022679"/>
    </source>
</evidence>
<dbReference type="Pfam" id="PF01808">
    <property type="entry name" value="AICARFT_IMPCHas"/>
    <property type="match status" value="1"/>
</dbReference>
<proteinExistence type="predicted"/>